<dbReference type="InterPro" id="IPR023393">
    <property type="entry name" value="START-like_dom_sf"/>
</dbReference>
<organism evidence="3 4">
    <name type="scientific">Domibacillus aminovorans</name>
    <dbReference type="NCBI Taxonomy" id="29332"/>
    <lineage>
        <taxon>Bacteria</taxon>
        <taxon>Bacillati</taxon>
        <taxon>Bacillota</taxon>
        <taxon>Bacilli</taxon>
        <taxon>Bacillales</taxon>
        <taxon>Bacillaceae</taxon>
        <taxon>Domibacillus</taxon>
    </lineage>
</organism>
<evidence type="ECO:0000313" key="3">
    <source>
        <dbReference type="EMBL" id="OAH63138.1"/>
    </source>
</evidence>
<keyword evidence="4" id="KW-1185">Reference proteome</keyword>
<evidence type="ECO:0000256" key="1">
    <source>
        <dbReference type="ARBA" id="ARBA00006817"/>
    </source>
</evidence>
<dbReference type="Proteomes" id="UP000076935">
    <property type="component" value="Unassembled WGS sequence"/>
</dbReference>
<dbReference type="Pfam" id="PF08327">
    <property type="entry name" value="AHSA1"/>
    <property type="match status" value="1"/>
</dbReference>
<gene>
    <name evidence="3" type="ORF">AWH49_07320</name>
</gene>
<feature type="domain" description="Activator of Hsp90 ATPase homologue 1/2-like C-terminal" evidence="2">
    <location>
        <begin position="26"/>
        <end position="104"/>
    </location>
</feature>
<evidence type="ECO:0000259" key="2">
    <source>
        <dbReference type="Pfam" id="PF08327"/>
    </source>
</evidence>
<sequence>MSENKITNSMTTNIEGQVLVMERIFNAPRGLVFKAFSEPERLASWWGPRGWQTENRKFEFKPNGVWHYCMRCIDENQGEFYGQESWGKAVYHEIIVPEKIVYTDTL</sequence>
<comment type="caution">
    <text evidence="3">The sequence shown here is derived from an EMBL/GenBank/DDBJ whole genome shotgun (WGS) entry which is preliminary data.</text>
</comment>
<dbReference type="AlphaFoldDB" id="A0A177LBQ9"/>
<dbReference type="EMBL" id="LQWY01000003">
    <property type="protein sequence ID" value="OAH63138.1"/>
    <property type="molecule type" value="Genomic_DNA"/>
</dbReference>
<comment type="similarity">
    <text evidence="1">Belongs to the AHA1 family.</text>
</comment>
<name>A0A177LBQ9_9BACI</name>
<evidence type="ECO:0000313" key="4">
    <source>
        <dbReference type="Proteomes" id="UP000076935"/>
    </source>
</evidence>
<accession>A0A177LBQ9</accession>
<protein>
    <recommendedName>
        <fullName evidence="2">Activator of Hsp90 ATPase homologue 1/2-like C-terminal domain-containing protein</fullName>
    </recommendedName>
</protein>
<reference evidence="3 4" key="1">
    <citation type="submission" date="2016-01" db="EMBL/GenBank/DDBJ databases">
        <title>Investigation of taxonomic status of Bacillus aminovorans.</title>
        <authorList>
            <person name="Verma A."/>
            <person name="Pal Y."/>
            <person name="Krishnamurthi S."/>
        </authorList>
    </citation>
    <scope>NUCLEOTIDE SEQUENCE [LARGE SCALE GENOMIC DNA]</scope>
    <source>
        <strain evidence="3 4">DSM 1314</strain>
    </source>
</reference>
<proteinExistence type="inferred from homology"/>
<dbReference type="SUPFAM" id="SSF55961">
    <property type="entry name" value="Bet v1-like"/>
    <property type="match status" value="1"/>
</dbReference>
<dbReference type="Gene3D" id="3.30.530.20">
    <property type="match status" value="1"/>
</dbReference>
<dbReference type="STRING" id="29332.AWH48_02010"/>
<dbReference type="InterPro" id="IPR013538">
    <property type="entry name" value="ASHA1/2-like_C"/>
</dbReference>